<accession>A0AA88AU44</accession>
<dbReference type="AlphaFoldDB" id="A0AA88AU44"/>
<dbReference type="EMBL" id="BTGU01000037">
    <property type="protein sequence ID" value="GMN51361.1"/>
    <property type="molecule type" value="Genomic_DNA"/>
</dbReference>
<keyword evidence="2" id="KW-1185">Reference proteome</keyword>
<evidence type="ECO:0000313" key="2">
    <source>
        <dbReference type="Proteomes" id="UP001187192"/>
    </source>
</evidence>
<dbReference type="Proteomes" id="UP001187192">
    <property type="component" value="Unassembled WGS sequence"/>
</dbReference>
<protein>
    <submittedName>
        <fullName evidence="1">Uncharacterized protein</fullName>
    </submittedName>
</protein>
<reference evidence="1" key="1">
    <citation type="submission" date="2023-07" db="EMBL/GenBank/DDBJ databases">
        <title>draft genome sequence of fig (Ficus carica).</title>
        <authorList>
            <person name="Takahashi T."/>
            <person name="Nishimura K."/>
        </authorList>
    </citation>
    <scope>NUCLEOTIDE SEQUENCE</scope>
</reference>
<organism evidence="1 2">
    <name type="scientific">Ficus carica</name>
    <name type="common">Common fig</name>
    <dbReference type="NCBI Taxonomy" id="3494"/>
    <lineage>
        <taxon>Eukaryota</taxon>
        <taxon>Viridiplantae</taxon>
        <taxon>Streptophyta</taxon>
        <taxon>Embryophyta</taxon>
        <taxon>Tracheophyta</taxon>
        <taxon>Spermatophyta</taxon>
        <taxon>Magnoliopsida</taxon>
        <taxon>eudicotyledons</taxon>
        <taxon>Gunneridae</taxon>
        <taxon>Pentapetalae</taxon>
        <taxon>rosids</taxon>
        <taxon>fabids</taxon>
        <taxon>Rosales</taxon>
        <taxon>Moraceae</taxon>
        <taxon>Ficeae</taxon>
        <taxon>Ficus</taxon>
    </lineage>
</organism>
<comment type="caution">
    <text evidence="1">The sequence shown here is derived from an EMBL/GenBank/DDBJ whole genome shotgun (WGS) entry which is preliminary data.</text>
</comment>
<evidence type="ECO:0000313" key="1">
    <source>
        <dbReference type="EMBL" id="GMN51361.1"/>
    </source>
</evidence>
<name>A0AA88AU44_FICCA</name>
<sequence>MASSSSLPSPNLVAIFPPTFPKDATRITLSQNPAKKSIEKAIDIQKTLIRIYGEQMVNDLNIHPTYPFARIFPLREAWYMPKPLTHFFWYLTSFFTIAIEVHTVPLKTSIRIFRHHPDSTGPYKSQMNLLSWFAPLSIWEQYLSQAWEQFKSPYKHLEETPAQAIDQCYSIFFLSLNCRKIGDKTGFAPYIELYGSHNYPLSLGSPHLRKIENALFIKNQVIPDDIWPKPEKDAPWDHLPTEYTQKIKKILDEVNNPPQVFTEFSSSTSAMEGSQSIMCSQPIRFQSEGPSYEEEFKFSQFANDPHEFSQQPWEDAVNTNTEDLAKLGIFDTPPEFTQSCKIRYDLTPPETHIVPPPELHIAQRPDTHQLWFTDEDWEDPKIREEVLRLIDQIEALDAAERRAKMEQERLTRRRHT</sequence>
<gene>
    <name evidence="1" type="ORF">TIFTF001_020514</name>
</gene>
<proteinExistence type="predicted"/>